<feature type="compositionally biased region" description="Low complexity" evidence="1">
    <location>
        <begin position="30"/>
        <end position="44"/>
    </location>
</feature>
<dbReference type="EMBL" id="KZ994946">
    <property type="protein sequence ID" value="RKO91692.1"/>
    <property type="molecule type" value="Genomic_DNA"/>
</dbReference>
<dbReference type="Proteomes" id="UP000269721">
    <property type="component" value="Unassembled WGS sequence"/>
</dbReference>
<evidence type="ECO:0000313" key="2">
    <source>
        <dbReference type="EMBL" id="RKO91692.1"/>
    </source>
</evidence>
<evidence type="ECO:0000313" key="3">
    <source>
        <dbReference type="Proteomes" id="UP000269721"/>
    </source>
</evidence>
<feature type="compositionally biased region" description="Low complexity" evidence="1">
    <location>
        <begin position="1"/>
        <end position="21"/>
    </location>
</feature>
<name>A0A4P9WH50_9FUNG</name>
<feature type="region of interest" description="Disordered" evidence="1">
    <location>
        <begin position="1"/>
        <end position="54"/>
    </location>
</feature>
<protein>
    <submittedName>
        <fullName evidence="2">Uncharacterized protein</fullName>
    </submittedName>
</protein>
<reference evidence="3" key="1">
    <citation type="journal article" date="2018" name="Nat. Microbiol.">
        <title>Leveraging single-cell genomics to expand the fungal tree of life.</title>
        <authorList>
            <person name="Ahrendt S.R."/>
            <person name="Quandt C.A."/>
            <person name="Ciobanu D."/>
            <person name="Clum A."/>
            <person name="Salamov A."/>
            <person name="Andreopoulos B."/>
            <person name="Cheng J.F."/>
            <person name="Woyke T."/>
            <person name="Pelin A."/>
            <person name="Henrissat B."/>
            <person name="Reynolds N.K."/>
            <person name="Benny G.L."/>
            <person name="Smith M.E."/>
            <person name="James T.Y."/>
            <person name="Grigoriev I.V."/>
        </authorList>
    </citation>
    <scope>NUCLEOTIDE SEQUENCE [LARGE SCALE GENOMIC DNA]</scope>
</reference>
<evidence type="ECO:0000256" key="1">
    <source>
        <dbReference type="SAM" id="MobiDB-lite"/>
    </source>
</evidence>
<proteinExistence type="predicted"/>
<dbReference type="AlphaFoldDB" id="A0A4P9WH50"/>
<gene>
    <name evidence="2" type="ORF">BDK51DRAFT_29764</name>
</gene>
<organism evidence="2 3">
    <name type="scientific">Blyttiomyces helicus</name>
    <dbReference type="NCBI Taxonomy" id="388810"/>
    <lineage>
        <taxon>Eukaryota</taxon>
        <taxon>Fungi</taxon>
        <taxon>Fungi incertae sedis</taxon>
        <taxon>Chytridiomycota</taxon>
        <taxon>Chytridiomycota incertae sedis</taxon>
        <taxon>Chytridiomycetes</taxon>
        <taxon>Chytridiomycetes incertae sedis</taxon>
        <taxon>Blyttiomyces</taxon>
    </lineage>
</organism>
<keyword evidence="3" id="KW-1185">Reference proteome</keyword>
<accession>A0A4P9WH50</accession>
<sequence>MRSPSPSRSRSLSPVTVRSRTPSISPTRVASADSDAAPPDGPSGLSLVPNPNPNRADNIPFPANAIVHKDSNHFELAKTLAGFDWVPILRHVQRARPTATMADMVELARFILLKAAGRDMSGVIFSAAPPMLELWRALREFNREYFELCSAHVGKPAVLGHDPRGKDWVLLREGGGSRRLGGRAP</sequence>